<reference evidence="12" key="2">
    <citation type="submission" date="2020-09" db="EMBL/GenBank/DDBJ databases">
        <authorList>
            <person name="Sun Q."/>
            <person name="Ohkuma M."/>
        </authorList>
    </citation>
    <scope>NUCLEOTIDE SEQUENCE</scope>
    <source>
        <strain evidence="12">JCM 14719</strain>
    </source>
</reference>
<evidence type="ECO:0000256" key="3">
    <source>
        <dbReference type="ARBA" id="ARBA00022475"/>
    </source>
</evidence>
<dbReference type="RefSeq" id="WP_054671018.1">
    <property type="nucleotide sequence ID" value="NZ_BMOF01000071.1"/>
</dbReference>
<evidence type="ECO:0000256" key="8">
    <source>
        <dbReference type="ARBA" id="ARBA00038436"/>
    </source>
</evidence>
<feature type="region of interest" description="Disordered" evidence="9">
    <location>
        <begin position="170"/>
        <end position="192"/>
    </location>
</feature>
<evidence type="ECO:0000256" key="9">
    <source>
        <dbReference type="SAM" id="MobiDB-lite"/>
    </source>
</evidence>
<dbReference type="AlphaFoldDB" id="A0A8J3BG39"/>
<feature type="transmembrane region" description="Helical" evidence="10">
    <location>
        <begin position="84"/>
        <end position="108"/>
    </location>
</feature>
<reference evidence="12" key="1">
    <citation type="journal article" date="2014" name="Int. J. Syst. Evol. Microbiol.">
        <title>Complete genome sequence of Corynebacterium casei LMG S-19264T (=DSM 44701T), isolated from a smear-ripened cheese.</title>
        <authorList>
            <consortium name="US DOE Joint Genome Institute (JGI-PGF)"/>
            <person name="Walter F."/>
            <person name="Albersmeier A."/>
            <person name="Kalinowski J."/>
            <person name="Ruckert C."/>
        </authorList>
    </citation>
    <scope>NUCLEOTIDE SEQUENCE</scope>
    <source>
        <strain evidence="12">JCM 14719</strain>
    </source>
</reference>
<dbReference type="Pfam" id="PF04290">
    <property type="entry name" value="DctQ"/>
    <property type="match status" value="1"/>
</dbReference>
<keyword evidence="5 10" id="KW-0812">Transmembrane</keyword>
<dbReference type="InterPro" id="IPR007387">
    <property type="entry name" value="TRAP_DctQ"/>
</dbReference>
<dbReference type="InterPro" id="IPR055348">
    <property type="entry name" value="DctQ"/>
</dbReference>
<keyword evidence="2" id="KW-0813">Transport</keyword>
<evidence type="ECO:0000259" key="11">
    <source>
        <dbReference type="Pfam" id="PF04290"/>
    </source>
</evidence>
<evidence type="ECO:0000313" key="12">
    <source>
        <dbReference type="EMBL" id="GGK08040.1"/>
    </source>
</evidence>
<feature type="transmembrane region" description="Helical" evidence="10">
    <location>
        <begin position="44"/>
        <end position="63"/>
    </location>
</feature>
<name>A0A8J3BG39_9BACI</name>
<keyword evidence="3" id="KW-1003">Cell membrane</keyword>
<evidence type="ECO:0000256" key="7">
    <source>
        <dbReference type="ARBA" id="ARBA00023136"/>
    </source>
</evidence>
<dbReference type="GO" id="GO:0022857">
    <property type="term" value="F:transmembrane transporter activity"/>
    <property type="evidence" value="ECO:0007669"/>
    <property type="project" value="TreeGrafter"/>
</dbReference>
<evidence type="ECO:0000256" key="4">
    <source>
        <dbReference type="ARBA" id="ARBA00022519"/>
    </source>
</evidence>
<evidence type="ECO:0000256" key="5">
    <source>
        <dbReference type="ARBA" id="ARBA00022692"/>
    </source>
</evidence>
<evidence type="ECO:0000256" key="1">
    <source>
        <dbReference type="ARBA" id="ARBA00004429"/>
    </source>
</evidence>
<proteinExistence type="inferred from homology"/>
<keyword evidence="7 10" id="KW-0472">Membrane</keyword>
<accession>A0A8J3BG39</accession>
<organism evidence="12 13">
    <name type="scientific">Calditerricola satsumensis</name>
    <dbReference type="NCBI Taxonomy" id="373054"/>
    <lineage>
        <taxon>Bacteria</taxon>
        <taxon>Bacillati</taxon>
        <taxon>Bacillota</taxon>
        <taxon>Bacilli</taxon>
        <taxon>Bacillales</taxon>
        <taxon>Bacillaceae</taxon>
        <taxon>Calditerricola</taxon>
    </lineage>
</organism>
<feature type="transmembrane region" description="Helical" evidence="10">
    <location>
        <begin position="12"/>
        <end position="32"/>
    </location>
</feature>
<comment type="similarity">
    <text evidence="8">Belongs to the TRAP transporter small permease family.</text>
</comment>
<dbReference type="Proteomes" id="UP000637720">
    <property type="component" value="Unassembled WGS sequence"/>
</dbReference>
<evidence type="ECO:0000256" key="6">
    <source>
        <dbReference type="ARBA" id="ARBA00022989"/>
    </source>
</evidence>
<comment type="caution">
    <text evidence="12">The sequence shown here is derived from an EMBL/GenBank/DDBJ whole genome shotgun (WGS) entry which is preliminary data.</text>
</comment>
<evidence type="ECO:0000313" key="13">
    <source>
        <dbReference type="Proteomes" id="UP000637720"/>
    </source>
</evidence>
<evidence type="ECO:0000256" key="10">
    <source>
        <dbReference type="SAM" id="Phobius"/>
    </source>
</evidence>
<dbReference type="GO" id="GO:0015740">
    <property type="term" value="P:C4-dicarboxylate transport"/>
    <property type="evidence" value="ECO:0007669"/>
    <property type="project" value="TreeGrafter"/>
</dbReference>
<keyword evidence="4" id="KW-0997">Cell inner membrane</keyword>
<dbReference type="EMBL" id="BMOF01000071">
    <property type="protein sequence ID" value="GGK08040.1"/>
    <property type="molecule type" value="Genomic_DNA"/>
</dbReference>
<evidence type="ECO:0000256" key="2">
    <source>
        <dbReference type="ARBA" id="ARBA00022448"/>
    </source>
</evidence>
<dbReference type="PANTHER" id="PTHR35011:SF2">
    <property type="entry name" value="2,3-DIKETO-L-GULONATE TRAP TRANSPORTER SMALL PERMEASE PROTEIN YIAM"/>
    <property type="match status" value="1"/>
</dbReference>
<feature type="domain" description="Tripartite ATP-independent periplasmic transporters DctQ component" evidence="11">
    <location>
        <begin position="22"/>
        <end position="151"/>
    </location>
</feature>
<gene>
    <name evidence="12" type="ORF">GCM10007043_22620</name>
</gene>
<feature type="compositionally biased region" description="Basic and acidic residues" evidence="9">
    <location>
        <begin position="170"/>
        <end position="185"/>
    </location>
</feature>
<keyword evidence="6 10" id="KW-1133">Transmembrane helix</keyword>
<dbReference type="PANTHER" id="PTHR35011">
    <property type="entry name" value="2,3-DIKETO-L-GULONATE TRAP TRANSPORTER SMALL PERMEASE PROTEIN YIAM"/>
    <property type="match status" value="1"/>
</dbReference>
<protein>
    <recommendedName>
        <fullName evidence="11">Tripartite ATP-independent periplasmic transporters DctQ component domain-containing protein</fullName>
    </recommendedName>
</protein>
<sequence>MRRWLSRAEEAVAGTLLVVGLGLCLYGVVMRYFVNQPQAWVEEVYKYCVIWGVLIGGAAALRHKKHIAVDVLYAVLPARGKKTVNVLANVIGLVFSVLFLVFSLQLVLQKYGSGQVSMDVGIPLWIVYLVLPLTGLLLARQFAENAVAAWRQSLDELKHDIVPQEAKEALAHERRETSPARKGENACDADAV</sequence>
<feature type="transmembrane region" description="Helical" evidence="10">
    <location>
        <begin position="120"/>
        <end position="139"/>
    </location>
</feature>
<comment type="subcellular location">
    <subcellularLocation>
        <location evidence="1">Cell inner membrane</location>
        <topology evidence="1">Multi-pass membrane protein</topology>
    </subcellularLocation>
</comment>
<keyword evidence="13" id="KW-1185">Reference proteome</keyword>
<dbReference type="GO" id="GO:0005886">
    <property type="term" value="C:plasma membrane"/>
    <property type="evidence" value="ECO:0007669"/>
    <property type="project" value="UniProtKB-SubCell"/>
</dbReference>